<keyword evidence="4" id="KW-1185">Reference proteome</keyword>
<feature type="region of interest" description="Disordered" evidence="1">
    <location>
        <begin position="275"/>
        <end position="344"/>
    </location>
</feature>
<accession>A0ABR5SA80</accession>
<dbReference type="EMBL" id="LDRB01000003">
    <property type="protein sequence ID" value="KTR43089.1"/>
    <property type="molecule type" value="Genomic_DNA"/>
</dbReference>
<feature type="region of interest" description="Disordered" evidence="1">
    <location>
        <begin position="1"/>
        <end position="198"/>
    </location>
</feature>
<keyword evidence="2" id="KW-0472">Membrane</keyword>
<evidence type="ECO:0000313" key="4">
    <source>
        <dbReference type="Proteomes" id="UP000078335"/>
    </source>
</evidence>
<keyword evidence="2" id="KW-0812">Transmembrane</keyword>
<evidence type="ECO:0000256" key="2">
    <source>
        <dbReference type="SAM" id="Phobius"/>
    </source>
</evidence>
<feature type="transmembrane region" description="Helical" evidence="2">
    <location>
        <begin position="384"/>
        <end position="403"/>
    </location>
</feature>
<dbReference type="Proteomes" id="UP000078335">
    <property type="component" value="Unassembled WGS sequence"/>
</dbReference>
<proteinExistence type="predicted"/>
<feature type="transmembrane region" description="Helical" evidence="2">
    <location>
        <begin position="415"/>
        <end position="439"/>
    </location>
</feature>
<feature type="compositionally biased region" description="Low complexity" evidence="1">
    <location>
        <begin position="275"/>
        <end position="298"/>
    </location>
</feature>
<reference evidence="3 4" key="1">
    <citation type="journal article" date="2016" name="Front. Microbiol.">
        <title>Genomic Resource of Rice Seed Associated Bacteria.</title>
        <authorList>
            <person name="Midha S."/>
            <person name="Bansal K."/>
            <person name="Sharma S."/>
            <person name="Kumar N."/>
            <person name="Patil P.P."/>
            <person name="Chaudhry V."/>
            <person name="Patil P.B."/>
        </authorList>
    </citation>
    <scope>NUCLEOTIDE SEQUENCE [LARGE SCALE GENOMIC DNA]</scope>
    <source>
        <strain evidence="3 4">NS263</strain>
    </source>
</reference>
<feature type="compositionally biased region" description="Low complexity" evidence="1">
    <location>
        <begin position="15"/>
        <end position="26"/>
    </location>
</feature>
<evidence type="ECO:0000256" key="1">
    <source>
        <dbReference type="SAM" id="MobiDB-lite"/>
    </source>
</evidence>
<feature type="compositionally biased region" description="Low complexity" evidence="1">
    <location>
        <begin position="59"/>
        <end position="110"/>
    </location>
</feature>
<comment type="caution">
    <text evidence="3">The sequence shown here is derived from an EMBL/GenBank/DDBJ whole genome shotgun (WGS) entry which is preliminary data.</text>
</comment>
<name>A0ABR5SA80_9MICO</name>
<feature type="transmembrane region" description="Helical" evidence="2">
    <location>
        <begin position="359"/>
        <end position="378"/>
    </location>
</feature>
<organism evidence="3 4">
    <name type="scientific">Curtobacterium oceanosedimentum</name>
    <dbReference type="NCBI Taxonomy" id="465820"/>
    <lineage>
        <taxon>Bacteria</taxon>
        <taxon>Bacillati</taxon>
        <taxon>Actinomycetota</taxon>
        <taxon>Actinomycetes</taxon>
        <taxon>Micrococcales</taxon>
        <taxon>Microbacteriaceae</taxon>
        <taxon>Curtobacterium</taxon>
    </lineage>
</organism>
<protein>
    <submittedName>
        <fullName evidence="3">Uncharacterized protein</fullName>
    </submittedName>
</protein>
<gene>
    <name evidence="3" type="ORF">NS263_00850</name>
</gene>
<feature type="compositionally biased region" description="Polar residues" evidence="1">
    <location>
        <begin position="142"/>
        <end position="151"/>
    </location>
</feature>
<sequence length="459" mass="44380">MASHRMPDRDRPRRAVPAWVVAPPEDSVTGREAPLTPAAHPPVVDTGASVPAAAPGPHGTAVAGSSTATAVGAAAGAGAAAAGSVSPSGSASTSGPVSPSGPVSTSGPVSLSAPAGSLPVGEVVVPDYPPQDHLLPPAPTSPAVQVPSSDTAPLPVSPADAAEANGPLTPPVDPTHSAHASAPVQPPAPAVPTVGQPRFSVPGLEHVLVEGAEPEPSGPIGYRTPARFARQQAPRPVVVEPAPSDFDAVIAAPAAGWTSTPAPAPSVFPGTLPAAARAATGPTGTTAAPVVPAEPSTAGAPVRSRGAGTRGRGHRSEPTTVQTGVDAGVGEDDGGERSLQAGDAAVRDRSRTAIGVTPAAALGAVTGVATIALAAWWFTAPATVHATGLVLGVLALALSGTALRSPAATWQRPVGLLGAVLGGVGTLVLLWAVAAALLAPAGVALPDLTGTGTTPTVAP</sequence>
<feature type="compositionally biased region" description="Basic and acidic residues" evidence="1">
    <location>
        <begin position="1"/>
        <end position="13"/>
    </location>
</feature>
<evidence type="ECO:0000313" key="3">
    <source>
        <dbReference type="EMBL" id="KTR43089.1"/>
    </source>
</evidence>
<keyword evidence="2" id="KW-1133">Transmembrane helix</keyword>